<dbReference type="GO" id="GO:0046872">
    <property type="term" value="F:metal ion binding"/>
    <property type="evidence" value="ECO:0007669"/>
    <property type="project" value="InterPro"/>
</dbReference>
<dbReference type="AlphaFoldDB" id="A0A7W7R0Q5"/>
<gene>
    <name evidence="2" type="ORF">FHR34_002237</name>
</gene>
<evidence type="ECO:0000313" key="3">
    <source>
        <dbReference type="Proteomes" id="UP000540506"/>
    </source>
</evidence>
<dbReference type="Pfam" id="PF11716">
    <property type="entry name" value="MDMPI_N"/>
    <property type="match status" value="1"/>
</dbReference>
<evidence type="ECO:0000259" key="1">
    <source>
        <dbReference type="Pfam" id="PF11716"/>
    </source>
</evidence>
<organism evidence="2 3">
    <name type="scientific">Kitasatospora kifunensis</name>
    <name type="common">Streptomyces kifunensis</name>
    <dbReference type="NCBI Taxonomy" id="58351"/>
    <lineage>
        <taxon>Bacteria</taxon>
        <taxon>Bacillati</taxon>
        <taxon>Actinomycetota</taxon>
        <taxon>Actinomycetes</taxon>
        <taxon>Kitasatosporales</taxon>
        <taxon>Streptomycetaceae</taxon>
        <taxon>Kitasatospora</taxon>
    </lineage>
</organism>
<dbReference type="NCBIfam" id="TIGR03083">
    <property type="entry name" value="maleylpyruvate isomerase family mycothiol-dependent enzyme"/>
    <property type="match status" value="1"/>
</dbReference>
<comment type="caution">
    <text evidence="2">The sequence shown here is derived from an EMBL/GenBank/DDBJ whole genome shotgun (WGS) entry which is preliminary data.</text>
</comment>
<dbReference type="RefSeq" id="WP_184935289.1">
    <property type="nucleotide sequence ID" value="NZ_JACHJV010000001.1"/>
</dbReference>
<dbReference type="Gene3D" id="1.20.120.450">
    <property type="entry name" value="dinb family like domain"/>
    <property type="match status" value="1"/>
</dbReference>
<dbReference type="EMBL" id="JACHJV010000001">
    <property type="protein sequence ID" value="MBB4923244.1"/>
    <property type="molecule type" value="Genomic_DNA"/>
</dbReference>
<proteinExistence type="predicted"/>
<dbReference type="InterPro" id="IPR017517">
    <property type="entry name" value="Maleyloyr_isom"/>
</dbReference>
<reference evidence="2 3" key="1">
    <citation type="submission" date="2020-08" db="EMBL/GenBank/DDBJ databases">
        <title>Sequencing the genomes of 1000 actinobacteria strains.</title>
        <authorList>
            <person name="Klenk H.-P."/>
        </authorList>
    </citation>
    <scope>NUCLEOTIDE SEQUENCE [LARGE SCALE GENOMIC DNA]</scope>
    <source>
        <strain evidence="2 3">DSM 41654</strain>
    </source>
</reference>
<dbReference type="InterPro" id="IPR034660">
    <property type="entry name" value="DinB/YfiT-like"/>
</dbReference>
<evidence type="ECO:0000313" key="2">
    <source>
        <dbReference type="EMBL" id="MBB4923244.1"/>
    </source>
</evidence>
<dbReference type="InterPro" id="IPR024344">
    <property type="entry name" value="MDMPI_metal-binding"/>
</dbReference>
<dbReference type="SUPFAM" id="SSF109854">
    <property type="entry name" value="DinB/YfiT-like putative metalloenzymes"/>
    <property type="match status" value="1"/>
</dbReference>
<keyword evidence="3" id="KW-1185">Reference proteome</keyword>
<protein>
    <submittedName>
        <fullName evidence="2">Uncharacterized protein (TIGR03083 family)</fullName>
    </submittedName>
</protein>
<name>A0A7W7R0Q5_KITKI</name>
<dbReference type="Proteomes" id="UP000540506">
    <property type="component" value="Unassembled WGS sequence"/>
</dbReference>
<feature type="domain" description="Mycothiol-dependent maleylpyruvate isomerase metal-binding" evidence="1">
    <location>
        <begin position="10"/>
        <end position="140"/>
    </location>
</feature>
<accession>A0A7W7R0Q5</accession>
<sequence length="213" mass="23525">MRSDPWALIHAERRALLIDVQRLTPEQWTVFSLCAGRTVRDTLAHMAATARMTPPAFFTKLARARFRFDVMTDREIRELTHGRPATTLNAFAEQIDSTDHPPGPVDSWLGETVVHAEDIRRPLGIVHRYPEEALVRCADLYRGSNLLIGGKKRVDALHLTATDADWSAGEPGEGNEVRGPMIDLLLAITGRPAALETLSGTGVSTLAGRLSRR</sequence>